<feature type="region of interest" description="Disordered" evidence="1">
    <location>
        <begin position="438"/>
        <end position="481"/>
    </location>
</feature>
<dbReference type="OrthoDB" id="3798353at2759"/>
<feature type="compositionally biased region" description="Polar residues" evidence="1">
    <location>
        <begin position="451"/>
        <end position="461"/>
    </location>
</feature>
<organism evidence="2 3">
    <name type="scientific">Setomelanomma holmii</name>
    <dbReference type="NCBI Taxonomy" id="210430"/>
    <lineage>
        <taxon>Eukaryota</taxon>
        <taxon>Fungi</taxon>
        <taxon>Dikarya</taxon>
        <taxon>Ascomycota</taxon>
        <taxon>Pezizomycotina</taxon>
        <taxon>Dothideomycetes</taxon>
        <taxon>Pleosporomycetidae</taxon>
        <taxon>Pleosporales</taxon>
        <taxon>Pleosporineae</taxon>
        <taxon>Phaeosphaeriaceae</taxon>
        <taxon>Setomelanomma</taxon>
    </lineage>
</organism>
<dbReference type="AlphaFoldDB" id="A0A9P4HAI2"/>
<feature type="compositionally biased region" description="Low complexity" evidence="1">
    <location>
        <begin position="469"/>
        <end position="481"/>
    </location>
</feature>
<feature type="region of interest" description="Disordered" evidence="1">
    <location>
        <begin position="397"/>
        <end position="420"/>
    </location>
</feature>
<keyword evidence="3" id="KW-1185">Reference proteome</keyword>
<reference evidence="2" key="1">
    <citation type="journal article" date="2020" name="Stud. Mycol.">
        <title>101 Dothideomycetes genomes: a test case for predicting lifestyles and emergence of pathogens.</title>
        <authorList>
            <person name="Haridas S."/>
            <person name="Albert R."/>
            <person name="Binder M."/>
            <person name="Bloem J."/>
            <person name="Labutti K."/>
            <person name="Salamov A."/>
            <person name="Andreopoulos B."/>
            <person name="Baker S."/>
            <person name="Barry K."/>
            <person name="Bills G."/>
            <person name="Bluhm B."/>
            <person name="Cannon C."/>
            <person name="Castanera R."/>
            <person name="Culley D."/>
            <person name="Daum C."/>
            <person name="Ezra D."/>
            <person name="Gonzalez J."/>
            <person name="Henrissat B."/>
            <person name="Kuo A."/>
            <person name="Liang C."/>
            <person name="Lipzen A."/>
            <person name="Lutzoni F."/>
            <person name="Magnuson J."/>
            <person name="Mondo S."/>
            <person name="Nolan M."/>
            <person name="Ohm R."/>
            <person name="Pangilinan J."/>
            <person name="Park H.-J."/>
            <person name="Ramirez L."/>
            <person name="Alfaro M."/>
            <person name="Sun H."/>
            <person name="Tritt A."/>
            <person name="Yoshinaga Y."/>
            <person name="Zwiers L.-H."/>
            <person name="Turgeon B."/>
            <person name="Goodwin S."/>
            <person name="Spatafora J."/>
            <person name="Crous P."/>
            <person name="Grigoriev I."/>
        </authorList>
    </citation>
    <scope>NUCLEOTIDE SEQUENCE</scope>
    <source>
        <strain evidence="2">CBS 110217</strain>
    </source>
</reference>
<sequence>MAPINPGTISKRQVSKITDYEYLADTIPVKVYTELGKAFNNYKVWRNRAAAPPAQRQAGAVNHGRVEKPKVSSADASNRYFRTYFAERQRAEEPRLAWYRDAPARAARRAEEAVRHQEFMSRYKPAKVDFTLPEPQPKPSYMDSVRIFYPPSDDPAHRAKHTNTLFSSIPTISGVSGVGLPSGHTGIDQDPVLAKYNQDKHVGHVLELHSEYQNMQRRQLAKQQRQQAIKDEQRQAKLLEFKLYCDKHDRRVVQLMQYGPKFREEMNKLEHAFENGELAALGQTIHFLVTHIIEPGHIILEEMPEEIKLETMGANELKNTWPLDKIDQMLKRFSPANLSVFNDDIQFAVQYLAQGLMVICKPVLDAVDLVNSLNDPKPLPFVTQPIPVPFSHYMATASTSSQPAPQLQPQIQTSAPASENAGKNFSSFGDLLNSTNNNQVPEIKITPPSDAGNTSIGSTLFGQAPSGVNSTSNTTSAPSSPHKVLVLKQSIDDRVLDFQANVEKLVKDMPLYTAGETGLLGKDDCLVMKNSMIRIVHRISNLRDGKEKNKVTTREVTCLANKVLKIWAET</sequence>
<proteinExistence type="predicted"/>
<evidence type="ECO:0000313" key="2">
    <source>
        <dbReference type="EMBL" id="KAF2029872.1"/>
    </source>
</evidence>
<accession>A0A9P4HAI2</accession>
<dbReference type="Proteomes" id="UP000799777">
    <property type="component" value="Unassembled WGS sequence"/>
</dbReference>
<comment type="caution">
    <text evidence="2">The sequence shown here is derived from an EMBL/GenBank/DDBJ whole genome shotgun (WGS) entry which is preliminary data.</text>
</comment>
<protein>
    <submittedName>
        <fullName evidence="2">Uncharacterized protein</fullName>
    </submittedName>
</protein>
<evidence type="ECO:0000313" key="3">
    <source>
        <dbReference type="Proteomes" id="UP000799777"/>
    </source>
</evidence>
<evidence type="ECO:0000256" key="1">
    <source>
        <dbReference type="SAM" id="MobiDB-lite"/>
    </source>
</evidence>
<name>A0A9P4HAI2_9PLEO</name>
<gene>
    <name evidence="2" type="ORF">EK21DRAFT_112548</name>
</gene>
<dbReference type="EMBL" id="ML978196">
    <property type="protein sequence ID" value="KAF2029872.1"/>
    <property type="molecule type" value="Genomic_DNA"/>
</dbReference>